<sequence length="159" mass="18020">MKKNIVFFIFFMMLSGCASVESDSVKKDDTINKIISCEKVKSFEAKSADKKINFIEMIKSSTLSLEADDYIKGQKTKQLLLLGADSSKHESMLSCFTAEKNNTIKSVSSEFNSIKNNTNNKEERDALIEMFSSWEAYISNMTPDGKFEFNKALAKYKNI</sequence>
<evidence type="ECO:0000256" key="1">
    <source>
        <dbReference type="SAM" id="SignalP"/>
    </source>
</evidence>
<evidence type="ECO:0000313" key="2">
    <source>
        <dbReference type="EMBL" id="XAG64235.1"/>
    </source>
</evidence>
<dbReference type="EMBL" id="CP095362">
    <property type="protein sequence ID" value="XAG64235.1"/>
    <property type="molecule type" value="Genomic_DNA"/>
</dbReference>
<dbReference type="AlphaFoldDB" id="A0AAU6TSY0"/>
<gene>
    <name evidence="2" type="ORF">MRM81_12095</name>
</gene>
<dbReference type="PROSITE" id="PS51257">
    <property type="entry name" value="PROKAR_LIPOPROTEIN"/>
    <property type="match status" value="1"/>
</dbReference>
<name>A0AAU6TSY0_UNCXX</name>
<proteinExistence type="predicted"/>
<protein>
    <recommendedName>
        <fullName evidence="3">Lipoprotein</fullName>
    </recommendedName>
</protein>
<reference evidence="2" key="1">
    <citation type="submission" date="2022-03" db="EMBL/GenBank/DDBJ databases">
        <title>Sea Food Isolates.</title>
        <authorList>
            <person name="Li c."/>
        </authorList>
    </citation>
    <scope>NUCLEOTIDE SEQUENCE</scope>
    <source>
        <strain evidence="2">19GA11TI05</strain>
    </source>
</reference>
<feature type="chain" id="PRO_5043783707" description="Lipoprotein" evidence="1">
    <location>
        <begin position="19"/>
        <end position="159"/>
    </location>
</feature>
<accession>A0AAU6TSY0</accession>
<keyword evidence="1" id="KW-0732">Signal</keyword>
<evidence type="ECO:0008006" key="3">
    <source>
        <dbReference type="Google" id="ProtNLM"/>
    </source>
</evidence>
<feature type="signal peptide" evidence="1">
    <location>
        <begin position="1"/>
        <end position="18"/>
    </location>
</feature>
<organism evidence="2">
    <name type="scientific">bacterium 19GA11TI05</name>
    <dbReference type="NCBI Taxonomy" id="2920688"/>
    <lineage>
        <taxon>Bacteria</taxon>
    </lineage>
</organism>